<protein>
    <submittedName>
        <fullName evidence="11">Aminoacid transporter</fullName>
    </submittedName>
</protein>
<dbReference type="GO" id="GO:0005313">
    <property type="term" value="F:L-glutamate transmembrane transporter activity"/>
    <property type="evidence" value="ECO:0007669"/>
    <property type="project" value="TreeGrafter"/>
</dbReference>
<keyword evidence="5 9" id="KW-0812">Transmembrane</keyword>
<feature type="transmembrane region" description="Helical" evidence="9">
    <location>
        <begin position="153"/>
        <end position="171"/>
    </location>
</feature>
<evidence type="ECO:0000256" key="2">
    <source>
        <dbReference type="ARBA" id="ARBA00008066"/>
    </source>
</evidence>
<keyword evidence="6" id="KW-0029">Amino-acid transport</keyword>
<feature type="transmembrane region" description="Helical" evidence="9">
    <location>
        <begin position="83"/>
        <end position="104"/>
    </location>
</feature>
<keyword evidence="4" id="KW-0926">Vacuole</keyword>
<keyword evidence="8 9" id="KW-0472">Membrane</keyword>
<evidence type="ECO:0000256" key="8">
    <source>
        <dbReference type="ARBA" id="ARBA00023136"/>
    </source>
</evidence>
<dbReference type="GO" id="GO:0005290">
    <property type="term" value="F:L-histidine transmembrane transporter activity"/>
    <property type="evidence" value="ECO:0007669"/>
    <property type="project" value="TreeGrafter"/>
</dbReference>
<dbReference type="InterPro" id="IPR013057">
    <property type="entry name" value="AA_transpt_TM"/>
</dbReference>
<name>E0S780_ENCIT</name>
<feature type="transmembrane region" description="Helical" evidence="9">
    <location>
        <begin position="302"/>
        <end position="321"/>
    </location>
</feature>
<feature type="transmembrane region" description="Helical" evidence="9">
    <location>
        <begin position="124"/>
        <end position="141"/>
    </location>
</feature>
<evidence type="ECO:0000256" key="4">
    <source>
        <dbReference type="ARBA" id="ARBA00022554"/>
    </source>
</evidence>
<evidence type="ECO:0000256" key="7">
    <source>
        <dbReference type="ARBA" id="ARBA00022989"/>
    </source>
</evidence>
<gene>
    <name evidence="11" type="ORF">Eint_050590</name>
</gene>
<dbReference type="GO" id="GO:0005774">
    <property type="term" value="C:vacuolar membrane"/>
    <property type="evidence" value="ECO:0007669"/>
    <property type="project" value="UniProtKB-SubCell"/>
</dbReference>
<dbReference type="GO" id="GO:0015189">
    <property type="term" value="F:L-lysine transmembrane transporter activity"/>
    <property type="evidence" value="ECO:0007669"/>
    <property type="project" value="TreeGrafter"/>
</dbReference>
<proteinExistence type="inferred from homology"/>
<feature type="transmembrane region" description="Helical" evidence="9">
    <location>
        <begin position="264"/>
        <end position="282"/>
    </location>
</feature>
<dbReference type="GO" id="GO:0005302">
    <property type="term" value="F:L-tyrosine transmembrane transporter activity"/>
    <property type="evidence" value="ECO:0007669"/>
    <property type="project" value="TreeGrafter"/>
</dbReference>
<dbReference type="EMBL" id="CP001946">
    <property type="protein sequence ID" value="ADM11508.1"/>
    <property type="molecule type" value="Genomic_DNA"/>
</dbReference>
<dbReference type="PANTHER" id="PTHR22950">
    <property type="entry name" value="AMINO ACID TRANSPORTER"/>
    <property type="match status" value="1"/>
</dbReference>
<evidence type="ECO:0000256" key="6">
    <source>
        <dbReference type="ARBA" id="ARBA00022970"/>
    </source>
</evidence>
<comment type="similarity">
    <text evidence="2">Belongs to the amino acid/polyamine transporter 2 family.</text>
</comment>
<dbReference type="OrthoDB" id="438545at2759"/>
<dbReference type="GO" id="GO:0061459">
    <property type="term" value="F:L-arginine transmembrane transporter activity"/>
    <property type="evidence" value="ECO:0007669"/>
    <property type="project" value="TreeGrafter"/>
</dbReference>
<keyword evidence="3" id="KW-0813">Transport</keyword>
<dbReference type="KEGG" id="ein:Eint_050590"/>
<evidence type="ECO:0000256" key="9">
    <source>
        <dbReference type="SAM" id="Phobius"/>
    </source>
</evidence>
<dbReference type="Proteomes" id="UP000002313">
    <property type="component" value="Chromosome V"/>
</dbReference>
<evidence type="ECO:0000256" key="5">
    <source>
        <dbReference type="ARBA" id="ARBA00022692"/>
    </source>
</evidence>
<dbReference type="GO" id="GO:0015194">
    <property type="term" value="F:L-serine transmembrane transporter activity"/>
    <property type="evidence" value="ECO:0007669"/>
    <property type="project" value="TreeGrafter"/>
</dbReference>
<dbReference type="PANTHER" id="PTHR22950:SF678">
    <property type="entry name" value="VACUOLAR AMINO ACID TRANSPORTER 5-RELATED"/>
    <property type="match status" value="1"/>
</dbReference>
<dbReference type="HOGENOM" id="CLU_009020_1_2_1"/>
<dbReference type="RefSeq" id="XP_003072868.1">
    <property type="nucleotide sequence ID" value="XM_003072822.1"/>
</dbReference>
<keyword evidence="12" id="KW-1185">Reference proteome</keyword>
<evidence type="ECO:0000313" key="12">
    <source>
        <dbReference type="Proteomes" id="UP000002313"/>
    </source>
</evidence>
<reference evidence="11 12" key="2">
    <citation type="journal article" date="2012" name="Proc. Natl. Acad. Sci. U.S.A.">
        <title>Gain and loss of multiple functionally related, horizontally transferred genes in the reduced genomes of two microsporidian parasites.</title>
        <authorList>
            <person name="Pombert J.-F."/>
            <person name="Selman M."/>
            <person name="Burki F."/>
            <person name="Bardell F.T."/>
            <person name="Farinelli L."/>
            <person name="Solter L.F."/>
            <person name="Whitman D.W."/>
            <person name="Weiss L.M."/>
            <person name="Corradi N."/>
            <person name="Keeling P.J."/>
        </authorList>
    </citation>
    <scope>NUCLEOTIDE SEQUENCE [LARGE SCALE GENOMIC DNA]</scope>
    <source>
        <strain evidence="11 12">ATCC 50506</strain>
    </source>
</reference>
<feature type="transmembrane region" description="Helical" evidence="9">
    <location>
        <begin position="333"/>
        <end position="353"/>
    </location>
</feature>
<feature type="transmembrane region" description="Helical" evidence="9">
    <location>
        <begin position="221"/>
        <end position="244"/>
    </location>
</feature>
<dbReference type="Pfam" id="PF01490">
    <property type="entry name" value="Aa_trans"/>
    <property type="match status" value="1"/>
</dbReference>
<evidence type="ECO:0000256" key="3">
    <source>
        <dbReference type="ARBA" id="ARBA00022448"/>
    </source>
</evidence>
<reference evidence="11 12" key="1">
    <citation type="journal article" date="2010" name="Nat. Commun.">
        <title>The complete sequence of the smallest known nuclear genome from the microsporidian Encephalitozoon intestinalis.</title>
        <authorList>
            <person name="Corradi N."/>
            <person name="Pombert J.-F."/>
            <person name="Farinelli L."/>
            <person name="Didier E.S."/>
            <person name="Keeling P.J."/>
        </authorList>
    </citation>
    <scope>NUCLEOTIDE SEQUENCE [LARGE SCALE GENOMIC DNA]</scope>
    <source>
        <strain evidence="11 12">ATCC 50506</strain>
    </source>
</reference>
<dbReference type="AlphaFoldDB" id="E0S780"/>
<evidence type="ECO:0000313" key="11">
    <source>
        <dbReference type="EMBL" id="ADM11508.1"/>
    </source>
</evidence>
<organism evidence="11 12">
    <name type="scientific">Encephalitozoon intestinalis (strain ATCC 50506)</name>
    <name type="common">Microsporidian parasite</name>
    <name type="synonym">Septata intestinalis</name>
    <dbReference type="NCBI Taxonomy" id="876142"/>
    <lineage>
        <taxon>Eukaryota</taxon>
        <taxon>Fungi</taxon>
        <taxon>Fungi incertae sedis</taxon>
        <taxon>Microsporidia</taxon>
        <taxon>Unikaryonidae</taxon>
        <taxon>Encephalitozoon</taxon>
    </lineage>
</organism>
<evidence type="ECO:0000256" key="1">
    <source>
        <dbReference type="ARBA" id="ARBA00004128"/>
    </source>
</evidence>
<feature type="transmembrane region" description="Helical" evidence="9">
    <location>
        <begin position="37"/>
        <end position="62"/>
    </location>
</feature>
<keyword evidence="7 9" id="KW-1133">Transmembrane helix</keyword>
<comment type="subcellular location">
    <subcellularLocation>
        <location evidence="1">Vacuole membrane</location>
        <topology evidence="1">Multi-pass membrane protein</topology>
    </subcellularLocation>
</comment>
<evidence type="ECO:0000259" key="10">
    <source>
        <dbReference type="Pfam" id="PF01490"/>
    </source>
</evidence>
<accession>E0S780</accession>
<sequence length="385" mass="43620">MKGNKLKKECISIFMNLAKTTLGSGILRYPFLFKTYGVWYTILLTSVSALASLFGLWLYIDLNDFYGLDNSMSTIARYIYPPLQPIVNITVCLKCFLVCTAYLVLLKNNLPGTVKSIFGLQSSYQTLCMLGVVLCVFPFVSMHKIDKLRYTSSFGLCAVIGLMLLSVYRYATAEDVPVFEETKGGNYLGELGSFVFGFTCHQNIFSVQNEMKVNNKTALKMTVFLMLVAASSVYITFGLTNYLVLGNGMKENFFENIPEGMKSIISMFYFLVVMMSIPLQTHPCRKYFLDLFDTRYSTDGKYWHLRFVTSLFIILLSFIIAMNVSKMEKLCEIVGGTFSALMCFIFGSLYYFIAFWNRGFEVKKILAFFVLAYGVAAFVSLFLAP</sequence>
<dbReference type="GeneID" id="9699166"/>
<dbReference type="VEuPathDB" id="MicrosporidiaDB:Eint_050590"/>
<feature type="transmembrane region" description="Helical" evidence="9">
    <location>
        <begin position="365"/>
        <end position="384"/>
    </location>
</feature>
<feature type="domain" description="Amino acid transporter transmembrane" evidence="10">
    <location>
        <begin position="11"/>
        <end position="380"/>
    </location>
</feature>